<dbReference type="EnsemblMetazoa" id="CLYHEMT019105.1">
    <property type="protein sequence ID" value="CLYHEMP019105.1"/>
    <property type="gene ID" value="CLYHEMG019105"/>
</dbReference>
<proteinExistence type="predicted"/>
<evidence type="ECO:0000313" key="1">
    <source>
        <dbReference type="EnsemblMetazoa" id="CLYHEMP019105.1"/>
    </source>
</evidence>
<evidence type="ECO:0000313" key="2">
    <source>
        <dbReference type="Proteomes" id="UP000594262"/>
    </source>
</evidence>
<dbReference type="AlphaFoldDB" id="A0A7M6DNY5"/>
<accession>A0A7M6DNY5</accession>
<reference evidence="1" key="1">
    <citation type="submission" date="2021-01" db="UniProtKB">
        <authorList>
            <consortium name="EnsemblMetazoa"/>
        </authorList>
    </citation>
    <scope>IDENTIFICATION</scope>
</reference>
<protein>
    <submittedName>
        <fullName evidence="1">Uncharacterized protein</fullName>
    </submittedName>
</protein>
<name>A0A7M6DNY5_9CNID</name>
<sequence>MKKISCLTNERVITEQIGVLLTPYHTMMFKILLLTAAVAVQSSSAYYKDPLLEDFHPSEFEEEDFSQEDMTRDTSPHEFCYPRVMCPRRTTDIDGVKTHTCKICLRKYNAARGSCRIYHCFDYSIKQDASMQKYLESLTRK</sequence>
<keyword evidence="2" id="KW-1185">Reference proteome</keyword>
<organism evidence="1 2">
    <name type="scientific">Clytia hemisphaerica</name>
    <dbReference type="NCBI Taxonomy" id="252671"/>
    <lineage>
        <taxon>Eukaryota</taxon>
        <taxon>Metazoa</taxon>
        <taxon>Cnidaria</taxon>
        <taxon>Hydrozoa</taxon>
        <taxon>Hydroidolina</taxon>
        <taxon>Leptothecata</taxon>
        <taxon>Obeliida</taxon>
        <taxon>Clytiidae</taxon>
        <taxon>Clytia</taxon>
    </lineage>
</organism>
<dbReference type="Proteomes" id="UP000594262">
    <property type="component" value="Unplaced"/>
</dbReference>